<organism evidence="13 14">
    <name type="scientific">Prauserella sediminis</name>
    <dbReference type="NCBI Taxonomy" id="577680"/>
    <lineage>
        <taxon>Bacteria</taxon>
        <taxon>Bacillati</taxon>
        <taxon>Actinomycetota</taxon>
        <taxon>Actinomycetes</taxon>
        <taxon>Pseudonocardiales</taxon>
        <taxon>Pseudonocardiaceae</taxon>
        <taxon>Prauserella</taxon>
        <taxon>Prauserella salsuginis group</taxon>
    </lineage>
</organism>
<comment type="catalytic activity">
    <reaction evidence="10">
        <text>8-oxo-dGTP + H2O = 8-oxo-dGMP + diphosphate + H(+)</text>
        <dbReference type="Rhea" id="RHEA:31575"/>
        <dbReference type="ChEBI" id="CHEBI:15377"/>
        <dbReference type="ChEBI" id="CHEBI:15378"/>
        <dbReference type="ChEBI" id="CHEBI:33019"/>
        <dbReference type="ChEBI" id="CHEBI:63224"/>
        <dbReference type="ChEBI" id="CHEBI:77896"/>
        <dbReference type="EC" id="3.6.1.55"/>
    </reaction>
</comment>
<sequence length="129" mass="13419">MDGVIVGAAIVDDGKLLVGQRAYPDDVAGLWELPGGRVEPGESETEALVRECHEELGVDVTVGVRIGGDIALRGGAVLRVYAAALVDSGATPQAAEHKALQWVGADEVAAVDWLPADRALIPELEELLG</sequence>
<comment type="cofactor">
    <cofactor evidence="1">
        <name>Mg(2+)</name>
        <dbReference type="ChEBI" id="CHEBI:18420"/>
    </cofactor>
</comment>
<dbReference type="GO" id="GO:0044715">
    <property type="term" value="F:8-oxo-dGDP phosphatase activity"/>
    <property type="evidence" value="ECO:0007669"/>
    <property type="project" value="TreeGrafter"/>
</dbReference>
<dbReference type="PRINTS" id="PR00502">
    <property type="entry name" value="NUDIXFAMILY"/>
</dbReference>
<dbReference type="Gene3D" id="3.90.79.10">
    <property type="entry name" value="Nucleoside Triphosphate Pyrophosphohydrolase"/>
    <property type="match status" value="1"/>
</dbReference>
<comment type="similarity">
    <text evidence="2">Belongs to the Nudix hydrolase family.</text>
</comment>
<dbReference type="InterPro" id="IPR015797">
    <property type="entry name" value="NUDIX_hydrolase-like_dom_sf"/>
</dbReference>
<keyword evidence="4" id="KW-0235">DNA replication</keyword>
<dbReference type="InterPro" id="IPR000086">
    <property type="entry name" value="NUDIX_hydrolase_dom"/>
</dbReference>
<keyword evidence="6" id="KW-0227">DNA damage</keyword>
<dbReference type="InterPro" id="IPR020476">
    <property type="entry name" value="Nudix_hydrolase"/>
</dbReference>
<dbReference type="PANTHER" id="PTHR47707">
    <property type="entry name" value="8-OXO-DGTP DIPHOSPHATASE"/>
    <property type="match status" value="1"/>
</dbReference>
<reference evidence="13 14" key="1">
    <citation type="submission" date="2020-08" db="EMBL/GenBank/DDBJ databases">
        <title>Sequencing the genomes of 1000 actinobacteria strains.</title>
        <authorList>
            <person name="Klenk H.-P."/>
        </authorList>
    </citation>
    <scope>NUCLEOTIDE SEQUENCE [LARGE SCALE GENOMIC DNA]</scope>
    <source>
        <strain evidence="13 14">DSM 45267</strain>
    </source>
</reference>
<evidence type="ECO:0000313" key="14">
    <source>
        <dbReference type="Proteomes" id="UP000564573"/>
    </source>
</evidence>
<evidence type="ECO:0000313" key="13">
    <source>
        <dbReference type="EMBL" id="MBB3663847.1"/>
    </source>
</evidence>
<dbReference type="AlphaFoldDB" id="A0A839XMI3"/>
<dbReference type="GO" id="GO:0006281">
    <property type="term" value="P:DNA repair"/>
    <property type="evidence" value="ECO:0007669"/>
    <property type="project" value="UniProtKB-KW"/>
</dbReference>
<evidence type="ECO:0000256" key="5">
    <source>
        <dbReference type="ARBA" id="ARBA00022723"/>
    </source>
</evidence>
<dbReference type="InterPro" id="IPR047127">
    <property type="entry name" value="MutT-like"/>
</dbReference>
<dbReference type="Pfam" id="PF00293">
    <property type="entry name" value="NUDIX"/>
    <property type="match status" value="1"/>
</dbReference>
<proteinExistence type="inferred from homology"/>
<name>A0A839XMI3_9PSEU</name>
<evidence type="ECO:0000256" key="8">
    <source>
        <dbReference type="ARBA" id="ARBA00022842"/>
    </source>
</evidence>
<dbReference type="PANTHER" id="PTHR47707:SF1">
    <property type="entry name" value="NUDIX HYDROLASE FAMILY PROTEIN"/>
    <property type="match status" value="1"/>
</dbReference>
<dbReference type="GO" id="GO:0046872">
    <property type="term" value="F:metal ion binding"/>
    <property type="evidence" value="ECO:0007669"/>
    <property type="project" value="UniProtKB-KW"/>
</dbReference>
<evidence type="ECO:0000256" key="9">
    <source>
        <dbReference type="ARBA" id="ARBA00023204"/>
    </source>
</evidence>
<dbReference type="Proteomes" id="UP000564573">
    <property type="component" value="Unassembled WGS sequence"/>
</dbReference>
<keyword evidence="3" id="KW-0515">Mutator protein</keyword>
<dbReference type="GO" id="GO:0035539">
    <property type="term" value="F:8-oxo-7,8-dihydrodeoxyguanosine triphosphate pyrophosphatase activity"/>
    <property type="evidence" value="ECO:0007669"/>
    <property type="project" value="UniProtKB-EC"/>
</dbReference>
<dbReference type="GO" id="GO:0006260">
    <property type="term" value="P:DNA replication"/>
    <property type="evidence" value="ECO:0007669"/>
    <property type="project" value="UniProtKB-KW"/>
</dbReference>
<dbReference type="PROSITE" id="PS51462">
    <property type="entry name" value="NUDIX"/>
    <property type="match status" value="1"/>
</dbReference>
<keyword evidence="14" id="KW-1185">Reference proteome</keyword>
<dbReference type="SUPFAM" id="SSF55811">
    <property type="entry name" value="Nudix"/>
    <property type="match status" value="1"/>
</dbReference>
<evidence type="ECO:0000256" key="10">
    <source>
        <dbReference type="ARBA" id="ARBA00035861"/>
    </source>
</evidence>
<dbReference type="EC" id="3.6.1.55" evidence="11"/>
<feature type="domain" description="Nudix hydrolase" evidence="12">
    <location>
        <begin position="1"/>
        <end position="126"/>
    </location>
</feature>
<dbReference type="GO" id="GO:0008413">
    <property type="term" value="F:8-oxo-7,8-dihydroguanosine triphosphate pyrophosphatase activity"/>
    <property type="evidence" value="ECO:0007669"/>
    <property type="project" value="TreeGrafter"/>
</dbReference>
<dbReference type="RefSeq" id="WP_183783266.1">
    <property type="nucleotide sequence ID" value="NZ_JACIBS010000001.1"/>
</dbReference>
<dbReference type="CDD" id="cd03425">
    <property type="entry name" value="NUDIX_MutT_NudA_like"/>
    <property type="match status" value="1"/>
</dbReference>
<protein>
    <recommendedName>
        <fullName evidence="11">8-oxo-dGTP diphosphatase</fullName>
        <ecNumber evidence="11">3.6.1.55</ecNumber>
    </recommendedName>
</protein>
<keyword evidence="7 13" id="KW-0378">Hydrolase</keyword>
<keyword evidence="5" id="KW-0479">Metal-binding</keyword>
<evidence type="ECO:0000256" key="2">
    <source>
        <dbReference type="ARBA" id="ARBA00005582"/>
    </source>
</evidence>
<evidence type="ECO:0000256" key="1">
    <source>
        <dbReference type="ARBA" id="ARBA00001946"/>
    </source>
</evidence>
<evidence type="ECO:0000256" key="7">
    <source>
        <dbReference type="ARBA" id="ARBA00022801"/>
    </source>
</evidence>
<evidence type="ECO:0000256" key="3">
    <source>
        <dbReference type="ARBA" id="ARBA00022457"/>
    </source>
</evidence>
<gene>
    <name evidence="13" type="ORF">FB384_002751</name>
</gene>
<comment type="caution">
    <text evidence="13">The sequence shown here is derived from an EMBL/GenBank/DDBJ whole genome shotgun (WGS) entry which is preliminary data.</text>
</comment>
<dbReference type="EMBL" id="JACIBS010000001">
    <property type="protein sequence ID" value="MBB3663847.1"/>
    <property type="molecule type" value="Genomic_DNA"/>
</dbReference>
<dbReference type="GO" id="GO:0044716">
    <property type="term" value="F:8-oxo-GDP phosphatase activity"/>
    <property type="evidence" value="ECO:0007669"/>
    <property type="project" value="TreeGrafter"/>
</dbReference>
<keyword evidence="8" id="KW-0460">Magnesium</keyword>
<accession>A0A839XMI3</accession>
<evidence type="ECO:0000256" key="6">
    <source>
        <dbReference type="ARBA" id="ARBA00022763"/>
    </source>
</evidence>
<evidence type="ECO:0000259" key="12">
    <source>
        <dbReference type="PROSITE" id="PS51462"/>
    </source>
</evidence>
<evidence type="ECO:0000256" key="11">
    <source>
        <dbReference type="ARBA" id="ARBA00038905"/>
    </source>
</evidence>
<keyword evidence="9" id="KW-0234">DNA repair</keyword>
<evidence type="ECO:0000256" key="4">
    <source>
        <dbReference type="ARBA" id="ARBA00022705"/>
    </source>
</evidence>